<dbReference type="FunFam" id="3.30.860.10:FF:000001">
    <property type="entry name" value="30S ribosomal protein S19"/>
    <property type="match status" value="1"/>
</dbReference>
<reference evidence="10 11" key="1">
    <citation type="journal article" date="2016" name="Nat. Commun.">
        <title>Thousands of microbial genomes shed light on interconnected biogeochemical processes in an aquifer system.</title>
        <authorList>
            <person name="Anantharaman K."/>
            <person name="Brown C.T."/>
            <person name="Hug L.A."/>
            <person name="Sharon I."/>
            <person name="Castelle C.J."/>
            <person name="Probst A.J."/>
            <person name="Thomas B.C."/>
            <person name="Singh A."/>
            <person name="Wilkins M.J."/>
            <person name="Karaoz U."/>
            <person name="Brodie E.L."/>
            <person name="Williams K.H."/>
            <person name="Hubbard S.S."/>
            <person name="Banfield J.F."/>
        </authorList>
    </citation>
    <scope>NUCLEOTIDE SEQUENCE [LARGE SCALE GENOMIC DNA]</scope>
</reference>
<protein>
    <recommendedName>
        <fullName evidence="6 7">Small ribosomal subunit protein uS19</fullName>
    </recommendedName>
</protein>
<gene>
    <name evidence="7" type="primary">rpsS</name>
    <name evidence="10" type="ORF">A2626_03325</name>
</gene>
<evidence type="ECO:0000256" key="9">
    <source>
        <dbReference type="SAM" id="MobiDB-lite"/>
    </source>
</evidence>
<evidence type="ECO:0000256" key="4">
    <source>
        <dbReference type="ARBA" id="ARBA00022980"/>
    </source>
</evidence>
<dbReference type="PANTHER" id="PTHR11880">
    <property type="entry name" value="RIBOSOMAL PROTEIN S19P FAMILY MEMBER"/>
    <property type="match status" value="1"/>
</dbReference>
<dbReference type="InterPro" id="IPR020934">
    <property type="entry name" value="Ribosomal_uS19_CS"/>
</dbReference>
<dbReference type="InterPro" id="IPR023575">
    <property type="entry name" value="Ribosomal_uS19_SF"/>
</dbReference>
<comment type="caution">
    <text evidence="10">The sequence shown here is derived from an EMBL/GenBank/DDBJ whole genome shotgun (WGS) entry which is preliminary data.</text>
</comment>
<evidence type="ECO:0000256" key="1">
    <source>
        <dbReference type="ARBA" id="ARBA00007345"/>
    </source>
</evidence>
<dbReference type="NCBIfam" id="TIGR01050">
    <property type="entry name" value="rpsS_bact"/>
    <property type="match status" value="1"/>
</dbReference>
<dbReference type="SUPFAM" id="SSF54570">
    <property type="entry name" value="Ribosomal protein S19"/>
    <property type="match status" value="1"/>
</dbReference>
<comment type="similarity">
    <text evidence="1 7 8">Belongs to the universal ribosomal protein uS19 family.</text>
</comment>
<dbReference type="GO" id="GO:0003735">
    <property type="term" value="F:structural constituent of ribosome"/>
    <property type="evidence" value="ECO:0007669"/>
    <property type="project" value="InterPro"/>
</dbReference>
<keyword evidence="4 7" id="KW-0689">Ribosomal protein</keyword>
<dbReference type="Gene3D" id="3.30.860.10">
    <property type="entry name" value="30s Ribosomal Protein S19, Chain A"/>
    <property type="match status" value="1"/>
</dbReference>
<evidence type="ECO:0000256" key="3">
    <source>
        <dbReference type="ARBA" id="ARBA00022884"/>
    </source>
</evidence>
<evidence type="ECO:0000256" key="5">
    <source>
        <dbReference type="ARBA" id="ARBA00023274"/>
    </source>
</evidence>
<evidence type="ECO:0000313" key="11">
    <source>
        <dbReference type="Proteomes" id="UP000177360"/>
    </source>
</evidence>
<dbReference type="EMBL" id="MHLZ01000030">
    <property type="protein sequence ID" value="OGZ19495.1"/>
    <property type="molecule type" value="Genomic_DNA"/>
</dbReference>
<dbReference type="PROSITE" id="PS00323">
    <property type="entry name" value="RIBOSOMAL_S19"/>
    <property type="match status" value="1"/>
</dbReference>
<proteinExistence type="inferred from homology"/>
<evidence type="ECO:0000256" key="6">
    <source>
        <dbReference type="ARBA" id="ARBA00035163"/>
    </source>
</evidence>
<sequence>MARSSKKGPYIDERLIKKLSRLRAGDKTLIKTWSRSCSIAPEMVGYTFGVHNGKQFIAVYITEDMVGHKLGEFSPTVKFGRHGGKMQKELEQKAAEKETGKIEASKKEEVKK</sequence>
<feature type="compositionally biased region" description="Basic and acidic residues" evidence="9">
    <location>
        <begin position="86"/>
        <end position="112"/>
    </location>
</feature>
<dbReference type="InterPro" id="IPR005732">
    <property type="entry name" value="Ribosomal_uS19_bac-type"/>
</dbReference>
<feature type="region of interest" description="Disordered" evidence="9">
    <location>
        <begin position="81"/>
        <end position="112"/>
    </location>
</feature>
<dbReference type="Proteomes" id="UP000177360">
    <property type="component" value="Unassembled WGS sequence"/>
</dbReference>
<accession>A0A1G2E175</accession>
<dbReference type="GO" id="GO:0005737">
    <property type="term" value="C:cytoplasm"/>
    <property type="evidence" value="ECO:0007669"/>
    <property type="project" value="UniProtKB-ARBA"/>
</dbReference>
<dbReference type="AlphaFoldDB" id="A0A1G2E175"/>
<dbReference type="GO" id="GO:0019843">
    <property type="term" value="F:rRNA binding"/>
    <property type="evidence" value="ECO:0007669"/>
    <property type="project" value="UniProtKB-UniRule"/>
</dbReference>
<dbReference type="PRINTS" id="PR00975">
    <property type="entry name" value="RIBOSOMALS19"/>
</dbReference>
<dbReference type="InterPro" id="IPR002222">
    <property type="entry name" value="Ribosomal_uS19"/>
</dbReference>
<evidence type="ECO:0000256" key="2">
    <source>
        <dbReference type="ARBA" id="ARBA00022730"/>
    </source>
</evidence>
<organism evidence="10 11">
    <name type="scientific">Candidatus Nealsonbacteria bacterium RIFCSPHIGHO2_01_FULL_38_55</name>
    <dbReference type="NCBI Taxonomy" id="1801664"/>
    <lineage>
        <taxon>Bacteria</taxon>
        <taxon>Candidatus Nealsoniibacteriota</taxon>
    </lineage>
</organism>
<comment type="function">
    <text evidence="7">Protein S19 forms a complex with S13 that binds strongly to the 16S ribosomal RNA.</text>
</comment>
<dbReference type="GO" id="GO:0000028">
    <property type="term" value="P:ribosomal small subunit assembly"/>
    <property type="evidence" value="ECO:0007669"/>
    <property type="project" value="TreeGrafter"/>
</dbReference>
<keyword evidence="2 7" id="KW-0699">rRNA-binding</keyword>
<dbReference type="GO" id="GO:0006412">
    <property type="term" value="P:translation"/>
    <property type="evidence" value="ECO:0007669"/>
    <property type="project" value="UniProtKB-UniRule"/>
</dbReference>
<keyword evidence="3 7" id="KW-0694">RNA-binding</keyword>
<keyword evidence="5 7" id="KW-0687">Ribonucleoprotein</keyword>
<name>A0A1G2E175_9BACT</name>
<evidence type="ECO:0000313" key="10">
    <source>
        <dbReference type="EMBL" id="OGZ19495.1"/>
    </source>
</evidence>
<dbReference type="GO" id="GO:0015935">
    <property type="term" value="C:small ribosomal subunit"/>
    <property type="evidence" value="ECO:0007669"/>
    <property type="project" value="InterPro"/>
</dbReference>
<dbReference type="PANTHER" id="PTHR11880:SF8">
    <property type="entry name" value="SMALL RIBOSOMAL SUBUNIT PROTEIN US19M"/>
    <property type="match status" value="1"/>
</dbReference>
<evidence type="ECO:0000256" key="8">
    <source>
        <dbReference type="RuleBase" id="RU003485"/>
    </source>
</evidence>
<dbReference type="Pfam" id="PF00203">
    <property type="entry name" value="Ribosomal_S19"/>
    <property type="match status" value="1"/>
</dbReference>
<evidence type="ECO:0000256" key="7">
    <source>
        <dbReference type="HAMAP-Rule" id="MF_00531"/>
    </source>
</evidence>
<dbReference type="HAMAP" id="MF_00531">
    <property type="entry name" value="Ribosomal_uS19"/>
    <property type="match status" value="1"/>
</dbReference>